<feature type="compositionally biased region" description="Basic residues" evidence="1">
    <location>
        <begin position="84"/>
        <end position="93"/>
    </location>
</feature>
<protein>
    <submittedName>
        <fullName evidence="2">Uncharacterized protein</fullName>
    </submittedName>
</protein>
<sequence>MIVNNTSHLITLLTNRILRALRRWSSENSTSIELLRFFVNLGAAQAKPGFAPQLVYGRHKSVARKVDPERPEKADRSDINLAARRLRSPRRPPRTPARAAPALRGSLSPHCRHKALISWSAARSLDAALMK</sequence>
<dbReference type="EMBL" id="BGZK01001612">
    <property type="protein sequence ID" value="GBP83264.1"/>
    <property type="molecule type" value="Genomic_DNA"/>
</dbReference>
<keyword evidence="3" id="KW-1185">Reference proteome</keyword>
<name>A0A4C1Z828_EUMVA</name>
<organism evidence="2 3">
    <name type="scientific">Eumeta variegata</name>
    <name type="common">Bagworm moth</name>
    <name type="synonym">Eumeta japonica</name>
    <dbReference type="NCBI Taxonomy" id="151549"/>
    <lineage>
        <taxon>Eukaryota</taxon>
        <taxon>Metazoa</taxon>
        <taxon>Ecdysozoa</taxon>
        <taxon>Arthropoda</taxon>
        <taxon>Hexapoda</taxon>
        <taxon>Insecta</taxon>
        <taxon>Pterygota</taxon>
        <taxon>Neoptera</taxon>
        <taxon>Endopterygota</taxon>
        <taxon>Lepidoptera</taxon>
        <taxon>Glossata</taxon>
        <taxon>Ditrysia</taxon>
        <taxon>Tineoidea</taxon>
        <taxon>Psychidae</taxon>
        <taxon>Oiketicinae</taxon>
        <taxon>Eumeta</taxon>
    </lineage>
</organism>
<feature type="compositionally biased region" description="Basic and acidic residues" evidence="1">
    <location>
        <begin position="65"/>
        <end position="78"/>
    </location>
</feature>
<comment type="caution">
    <text evidence="2">The sequence shown here is derived from an EMBL/GenBank/DDBJ whole genome shotgun (WGS) entry which is preliminary data.</text>
</comment>
<dbReference type="AlphaFoldDB" id="A0A4C1Z828"/>
<accession>A0A4C1Z828</accession>
<dbReference type="Proteomes" id="UP000299102">
    <property type="component" value="Unassembled WGS sequence"/>
</dbReference>
<proteinExistence type="predicted"/>
<evidence type="ECO:0000313" key="2">
    <source>
        <dbReference type="EMBL" id="GBP83264.1"/>
    </source>
</evidence>
<feature type="region of interest" description="Disordered" evidence="1">
    <location>
        <begin position="65"/>
        <end position="105"/>
    </location>
</feature>
<reference evidence="2 3" key="1">
    <citation type="journal article" date="2019" name="Commun. Biol.">
        <title>The bagworm genome reveals a unique fibroin gene that provides high tensile strength.</title>
        <authorList>
            <person name="Kono N."/>
            <person name="Nakamura H."/>
            <person name="Ohtoshi R."/>
            <person name="Tomita M."/>
            <person name="Numata K."/>
            <person name="Arakawa K."/>
        </authorList>
    </citation>
    <scope>NUCLEOTIDE SEQUENCE [LARGE SCALE GENOMIC DNA]</scope>
</reference>
<evidence type="ECO:0000256" key="1">
    <source>
        <dbReference type="SAM" id="MobiDB-lite"/>
    </source>
</evidence>
<evidence type="ECO:0000313" key="3">
    <source>
        <dbReference type="Proteomes" id="UP000299102"/>
    </source>
</evidence>
<gene>
    <name evidence="2" type="ORF">EVAR_97481_1</name>
</gene>